<accession>A0A1R4HA64</accession>
<sequence>MVGIKTGEQSKLTIFYTPKDKFLIKNAM</sequence>
<name>A0A1R4HA64_9GAMM</name>
<dbReference type="AlphaFoldDB" id="A0A1R4HA64"/>
<gene>
    <name evidence="1" type="ORF">CRENPOLYSF1_390038</name>
</gene>
<dbReference type="Proteomes" id="UP000195667">
    <property type="component" value="Unassembled WGS sequence"/>
</dbReference>
<protein>
    <submittedName>
        <fullName evidence="1">Uncharacterized protein</fullName>
    </submittedName>
</protein>
<proteinExistence type="predicted"/>
<reference evidence="2" key="1">
    <citation type="submission" date="2017-02" db="EMBL/GenBank/DDBJ databases">
        <authorList>
            <person name="Daims H."/>
        </authorList>
    </citation>
    <scope>NUCLEOTIDE SEQUENCE [LARGE SCALE GENOMIC DNA]</scope>
</reference>
<keyword evidence="2" id="KW-1185">Reference proteome</keyword>
<organism evidence="1 2">
    <name type="scientific">Crenothrix polyspora</name>
    <dbReference type="NCBI Taxonomy" id="360316"/>
    <lineage>
        <taxon>Bacteria</taxon>
        <taxon>Pseudomonadati</taxon>
        <taxon>Pseudomonadota</taxon>
        <taxon>Gammaproteobacteria</taxon>
        <taxon>Methylococcales</taxon>
        <taxon>Crenotrichaceae</taxon>
        <taxon>Crenothrix</taxon>
    </lineage>
</organism>
<evidence type="ECO:0000313" key="2">
    <source>
        <dbReference type="Proteomes" id="UP000195667"/>
    </source>
</evidence>
<dbReference type="EMBL" id="FUKI01000114">
    <property type="protein sequence ID" value="SJM93152.1"/>
    <property type="molecule type" value="Genomic_DNA"/>
</dbReference>
<evidence type="ECO:0000313" key="1">
    <source>
        <dbReference type="EMBL" id="SJM93152.1"/>
    </source>
</evidence>